<evidence type="ECO:0000313" key="1">
    <source>
        <dbReference type="EMBL" id="UOE35437.1"/>
    </source>
</evidence>
<dbReference type="InterPro" id="IPR026444">
    <property type="entry name" value="Secre_tail"/>
</dbReference>
<proteinExistence type="predicted"/>
<accession>A0ABY4B8D5</accession>
<dbReference type="Proteomes" id="UP000831390">
    <property type="component" value="Chromosome"/>
</dbReference>
<dbReference type="NCBIfam" id="TIGR04183">
    <property type="entry name" value="Por_Secre_tail"/>
    <property type="match status" value="1"/>
</dbReference>
<dbReference type="EMBL" id="CP094534">
    <property type="protein sequence ID" value="UOE35437.1"/>
    <property type="molecule type" value="Genomic_DNA"/>
</dbReference>
<evidence type="ECO:0000313" key="2">
    <source>
        <dbReference type="Proteomes" id="UP000831390"/>
    </source>
</evidence>
<reference evidence="1 2" key="1">
    <citation type="submission" date="2022-03" db="EMBL/GenBank/DDBJ databases">
        <title>Hymenobactersp. isolated from the air.</title>
        <authorList>
            <person name="Won M."/>
            <person name="Kwon S.-W."/>
        </authorList>
    </citation>
    <scope>NUCLEOTIDE SEQUENCE [LARGE SCALE GENOMIC DNA]</scope>
    <source>
        <strain evidence="1 2">KACC 22596</strain>
    </source>
</reference>
<name>A0ABY4B8D5_9BACT</name>
<protein>
    <submittedName>
        <fullName evidence="1">T9SS type A sorting domain-containing protein</fullName>
    </submittedName>
</protein>
<gene>
    <name evidence="1" type="ORF">MTP16_07250</name>
</gene>
<sequence>MGTEVPQAGRGYAVQAPGAALVDFTGTFTSGSVSRANLQRASTDPATGWHLLGNPFPSPLDWSTMTVGTAAADNLQNVDGAVYVYQSSGPYVGSYRTYLAGAPGNASPLIPAGSGFFVHTTSLATPGTVRFADANRVTTFGAQPAFGRGNDPRARLTLTLRGAAGPADALTVYADPAATPGFDAALDALKLPNPTGLNLSAQAGATPLALDALPAFAPGTTVPLAVGVPAAGAYVLQVSELANLPTGTAAVLVDTQLNTRTDLAALPAAGYAFGVTAAQAATLLTGRFYLKLAAAGPLATAGGRTAVGLALFPNPTHGAATLTGAQPGTRVTVYDALGRSVTSATANAAGTAALVLPTGLATGVYVMRAGGVALRLTVE</sequence>
<dbReference type="RefSeq" id="WP_243517402.1">
    <property type="nucleotide sequence ID" value="NZ_CP094534.1"/>
</dbReference>
<keyword evidence="2" id="KW-1185">Reference proteome</keyword>
<organism evidence="1 2">
    <name type="scientific">Hymenobacter monticola</name>
    <dbReference type="NCBI Taxonomy" id="1705399"/>
    <lineage>
        <taxon>Bacteria</taxon>
        <taxon>Pseudomonadati</taxon>
        <taxon>Bacteroidota</taxon>
        <taxon>Cytophagia</taxon>
        <taxon>Cytophagales</taxon>
        <taxon>Hymenobacteraceae</taxon>
        <taxon>Hymenobacter</taxon>
    </lineage>
</organism>